<proteinExistence type="predicted"/>
<gene>
    <name evidence="1" type="ORF">IZT61_02865</name>
</gene>
<dbReference type="RefSeq" id="WP_196099694.1">
    <property type="nucleotide sequence ID" value="NZ_CP064939.1"/>
</dbReference>
<evidence type="ECO:0000313" key="1">
    <source>
        <dbReference type="EMBL" id="QPH40238.1"/>
    </source>
</evidence>
<accession>A0A7S9PZD3</accession>
<dbReference type="AlphaFoldDB" id="A0A7S9PZD3"/>
<dbReference type="Proteomes" id="UP000594759">
    <property type="component" value="Chromosome"/>
</dbReference>
<organism evidence="1 2">
    <name type="scientific">Pedobacter endophyticus</name>
    <dbReference type="NCBI Taxonomy" id="2789740"/>
    <lineage>
        <taxon>Bacteria</taxon>
        <taxon>Pseudomonadati</taxon>
        <taxon>Bacteroidota</taxon>
        <taxon>Sphingobacteriia</taxon>
        <taxon>Sphingobacteriales</taxon>
        <taxon>Sphingobacteriaceae</taxon>
        <taxon>Pedobacter</taxon>
    </lineage>
</organism>
<protein>
    <submittedName>
        <fullName evidence="1">Uncharacterized protein</fullName>
    </submittedName>
</protein>
<sequence>MAFNNFDSRHFSAKEQTALTAAMNTLEAALTGKLANLSADERRQYGSVNEQNKLIINKVRDYHNSEANLSSNDVDWEEFERDYNTRMVLQNAIQRLQSTIDGLNAAKVLHDWDNYQAALTDYEFAKYKNTRGALGFNTKVSELAQFFAGGGSGSAQSPIPPENGFTGA</sequence>
<dbReference type="KEGG" id="pex:IZT61_02865"/>
<keyword evidence="2" id="KW-1185">Reference proteome</keyword>
<dbReference type="EMBL" id="CP064939">
    <property type="protein sequence ID" value="QPH40238.1"/>
    <property type="molecule type" value="Genomic_DNA"/>
</dbReference>
<reference evidence="1 2" key="1">
    <citation type="submission" date="2020-11" db="EMBL/GenBank/DDBJ databases">
        <title>Pedobacter endophytica, an endophytic bacteria isolated form Carex pumila.</title>
        <authorList>
            <person name="Peng Y."/>
            <person name="Jiang L."/>
            <person name="Lee J."/>
        </authorList>
    </citation>
    <scope>NUCLEOTIDE SEQUENCE [LARGE SCALE GENOMIC DNA]</scope>
    <source>
        <strain evidence="1 2">JBR3-12</strain>
    </source>
</reference>
<name>A0A7S9PZD3_9SPHI</name>
<evidence type="ECO:0000313" key="2">
    <source>
        <dbReference type="Proteomes" id="UP000594759"/>
    </source>
</evidence>